<dbReference type="Pfam" id="PF12697">
    <property type="entry name" value="Abhydrolase_6"/>
    <property type="match status" value="1"/>
</dbReference>
<evidence type="ECO:0000256" key="3">
    <source>
        <dbReference type="SAM" id="SignalP"/>
    </source>
</evidence>
<keyword evidence="1 5" id="KW-0378">Hydrolase</keyword>
<dbReference type="eggNOG" id="ENOG502S862">
    <property type="taxonomic scope" value="Eukaryota"/>
</dbReference>
<dbReference type="HOGENOM" id="CLU_016852_0_0_1"/>
<dbReference type="InterPro" id="IPR050300">
    <property type="entry name" value="GDXG_lipolytic_enzyme"/>
</dbReference>
<dbReference type="Gene3D" id="3.40.50.1820">
    <property type="entry name" value="alpha/beta hydrolase"/>
    <property type="match status" value="1"/>
</dbReference>
<dbReference type="SUPFAM" id="SSF53474">
    <property type="entry name" value="alpha/beta-Hydrolases"/>
    <property type="match status" value="1"/>
</dbReference>
<comment type="caution">
    <text evidence="5">The sequence shown here is derived from an EMBL/GenBank/DDBJ whole genome shotgun (WGS) entry which is preliminary data.</text>
</comment>
<dbReference type="InterPro" id="IPR029058">
    <property type="entry name" value="AB_hydrolase_fold"/>
</dbReference>
<evidence type="ECO:0000256" key="2">
    <source>
        <dbReference type="SAM" id="MobiDB-lite"/>
    </source>
</evidence>
<name>A0A0A1V0P6_9HYPO</name>
<dbReference type="EMBL" id="JELW01000004">
    <property type="protein sequence ID" value="EXV03143.1"/>
    <property type="molecule type" value="Genomic_DNA"/>
</dbReference>
<feature type="domain" description="AB hydrolase-1" evidence="4">
    <location>
        <begin position="83"/>
        <end position="264"/>
    </location>
</feature>
<feature type="signal peptide" evidence="3">
    <location>
        <begin position="1"/>
        <end position="19"/>
    </location>
</feature>
<evidence type="ECO:0000313" key="6">
    <source>
        <dbReference type="Proteomes" id="UP000030151"/>
    </source>
</evidence>
<feature type="chain" id="PRO_5001981055" evidence="3">
    <location>
        <begin position="20"/>
        <end position="365"/>
    </location>
</feature>
<dbReference type="InterPro" id="IPR000073">
    <property type="entry name" value="AB_hydrolase_1"/>
</dbReference>
<dbReference type="PANTHER" id="PTHR48081:SF33">
    <property type="entry name" value="KYNURENINE FORMAMIDASE"/>
    <property type="match status" value="1"/>
</dbReference>
<dbReference type="GO" id="GO:0016787">
    <property type="term" value="F:hydrolase activity"/>
    <property type="evidence" value="ECO:0007669"/>
    <property type="project" value="UniProtKB-KW"/>
</dbReference>
<reference evidence="5 6" key="1">
    <citation type="submission" date="2014-02" db="EMBL/GenBank/DDBJ databases">
        <title>The genome sequence of the entomopathogenic fungus Metarhizium robertsii ARSEF 2575.</title>
        <authorList>
            <person name="Giuliano Garisto Donzelli B."/>
            <person name="Roe B.A."/>
            <person name="Macmil S.L."/>
            <person name="Krasnoff S.B."/>
            <person name="Gibson D.M."/>
        </authorList>
    </citation>
    <scope>NUCLEOTIDE SEQUENCE [LARGE SCALE GENOMIC DNA]</scope>
    <source>
        <strain evidence="5 6">ARSEF 2575</strain>
    </source>
</reference>
<organism evidence="5 6">
    <name type="scientific">Metarhizium robertsii</name>
    <dbReference type="NCBI Taxonomy" id="568076"/>
    <lineage>
        <taxon>Eukaryota</taxon>
        <taxon>Fungi</taxon>
        <taxon>Dikarya</taxon>
        <taxon>Ascomycota</taxon>
        <taxon>Pezizomycotina</taxon>
        <taxon>Sordariomycetes</taxon>
        <taxon>Hypocreomycetidae</taxon>
        <taxon>Hypocreales</taxon>
        <taxon>Clavicipitaceae</taxon>
        <taxon>Metarhizium</taxon>
    </lineage>
</organism>
<sequence>MKLYCILYCIAALGTAVTAQSDNQGVCPGERLDTLTDDFINGLFNYNKNVSEVGNKTSLLQGCQDTLQCAAGLETNPNGKYWVVFLHGGAWRSGAGVDFLCAVAKMRSRKGAPFDQIRGFATMDYRLSDLGDDGQGQDNGNKQGRRHDLSRRQSQRRVRHPDHINDVRSAIQSLAQRMQMDKYILIGHSAGGTMAMQLLMGDAALQRLSDQGRQQTSTCRAGRNYTANSNQIPLPDAVITTAGIFDLPLLVDEIGPESKPFYTNFVTQAFGSRRADWTQASPANFAGNYKQMWPGNNVLMLARSQQDTLIDASQLDAMEKKLIADGITPTVVRNLTGQHDVVWQSGVQLANLVEQTLGELNARST</sequence>
<proteinExistence type="predicted"/>
<protein>
    <submittedName>
        <fullName evidence="5">Alpha/beta-hydrolase fold family protein</fullName>
    </submittedName>
</protein>
<gene>
    <name evidence="5" type="ORF">X797_004266</name>
</gene>
<keyword evidence="3" id="KW-0732">Signal</keyword>
<dbReference type="OrthoDB" id="420264at2759"/>
<evidence type="ECO:0000256" key="1">
    <source>
        <dbReference type="ARBA" id="ARBA00022801"/>
    </source>
</evidence>
<evidence type="ECO:0000259" key="4">
    <source>
        <dbReference type="Pfam" id="PF12697"/>
    </source>
</evidence>
<evidence type="ECO:0000313" key="5">
    <source>
        <dbReference type="EMBL" id="EXV03143.1"/>
    </source>
</evidence>
<dbReference type="PANTHER" id="PTHR48081">
    <property type="entry name" value="AB HYDROLASE SUPERFAMILY PROTEIN C4A8.06C"/>
    <property type="match status" value="1"/>
</dbReference>
<accession>A0A0A1V0P6</accession>
<dbReference type="Proteomes" id="UP000030151">
    <property type="component" value="Unassembled WGS sequence"/>
</dbReference>
<dbReference type="AlphaFoldDB" id="A0A0A1V0P6"/>
<feature type="region of interest" description="Disordered" evidence="2">
    <location>
        <begin position="130"/>
        <end position="164"/>
    </location>
</feature>